<reference evidence="2" key="1">
    <citation type="submission" date="2016-03" db="EMBL/GenBank/DDBJ databases">
        <authorList>
            <person name="Ploux O."/>
        </authorList>
    </citation>
    <scope>NUCLEOTIDE SEQUENCE [LARGE SCALE GENOMIC DNA]</scope>
</reference>
<dbReference type="KEGG" id="vg:29125041"/>
<evidence type="ECO:0000313" key="2">
    <source>
        <dbReference type="Proteomes" id="UP000201371"/>
    </source>
</evidence>
<proteinExistence type="predicted"/>
<evidence type="ECO:0000313" key="1">
    <source>
        <dbReference type="EMBL" id="AMS02623.1"/>
    </source>
</evidence>
<keyword evidence="2" id="KW-1185">Reference proteome</keyword>
<dbReference type="Proteomes" id="UP000201371">
    <property type="component" value="Segment"/>
</dbReference>
<accession>A0A142K940</accession>
<organism evidence="1 2">
    <name type="scientific">Gordonia phage Yvonnetastic</name>
    <dbReference type="NCBI Taxonomy" id="1821566"/>
    <lineage>
        <taxon>Viruses</taxon>
        <taxon>Duplodnaviria</taxon>
        <taxon>Heunggongvirae</taxon>
        <taxon>Uroviricota</taxon>
        <taxon>Caudoviricetes</taxon>
        <taxon>Yvonnevirus</taxon>
        <taxon>Yvonnevirus yvonnetastic</taxon>
        <taxon>Gordonia virus Yvonnetastic</taxon>
    </lineage>
</organism>
<dbReference type="EMBL" id="KU963248">
    <property type="protein sequence ID" value="AMS02623.1"/>
    <property type="molecule type" value="Genomic_DNA"/>
</dbReference>
<gene>
    <name evidence="1" type="primary">79</name>
    <name evidence="1" type="ORF">SEA_YVONNETASTIC_79</name>
</gene>
<dbReference type="RefSeq" id="YP_009301133.1">
    <property type="nucleotide sequence ID" value="NC_031230.1"/>
</dbReference>
<dbReference type="GeneID" id="29125041"/>
<name>A0A142K940_9CAUD</name>
<sequence length="61" mass="7103">MAVREKKTITHICDRCGAEVVALWQPGDWRRIHLLEGRADIGKKDICKECGDSLDQWFYQL</sequence>
<protein>
    <submittedName>
        <fullName evidence="1">Uncharacterized protein</fullName>
    </submittedName>
</protein>